<dbReference type="Proteomes" id="UP000284002">
    <property type="component" value="Unassembled WGS sequence"/>
</dbReference>
<reference evidence="1 2" key="1">
    <citation type="submission" date="2016-10" db="EMBL/GenBank/DDBJ databases">
        <title>Comparative genome analysis of multiple Pseudomonas spp. focuses on biocontrol and plant growth promoting traits.</title>
        <authorList>
            <person name="Tao X.-Y."/>
            <person name="Taylor C.G."/>
        </authorList>
    </citation>
    <scope>NUCLEOTIDE SEQUENCE [LARGE SCALE GENOMIC DNA]</scope>
    <source>
        <strain evidence="1 2">36C6</strain>
    </source>
</reference>
<proteinExistence type="predicted"/>
<organism evidence="1 2">
    <name type="scientific">Pseudomonas frederiksbergensis</name>
    <dbReference type="NCBI Taxonomy" id="104087"/>
    <lineage>
        <taxon>Bacteria</taxon>
        <taxon>Pseudomonadati</taxon>
        <taxon>Pseudomonadota</taxon>
        <taxon>Gammaproteobacteria</taxon>
        <taxon>Pseudomonadales</taxon>
        <taxon>Pseudomonadaceae</taxon>
        <taxon>Pseudomonas</taxon>
    </lineage>
</organism>
<dbReference type="AlphaFoldDB" id="A0A423HMM3"/>
<name>A0A423HMM3_9PSED</name>
<dbReference type="EMBL" id="MOBM01000024">
    <property type="protein sequence ID" value="RON14439.1"/>
    <property type="molecule type" value="Genomic_DNA"/>
</dbReference>
<comment type="caution">
    <text evidence="1">The sequence shown here is derived from an EMBL/GenBank/DDBJ whole genome shotgun (WGS) entry which is preliminary data.</text>
</comment>
<protein>
    <submittedName>
        <fullName evidence="1">Type III secretion protein HrpV</fullName>
    </submittedName>
</protein>
<sequence length="119" mass="13480">MIRVSEKAAFYAKVAAEQAAVWPVAAGISFVSRREHQDWGIALHIESRSLKPQQLRTALERRFTQSHLFPDYFLFLDSQRDFVVWHATPIGSGSQVCLDDIRQHQLLLAGLDHLSDGAH</sequence>
<dbReference type="RefSeq" id="WP_123359293.1">
    <property type="nucleotide sequence ID" value="NZ_MOBM01000024.1"/>
</dbReference>
<evidence type="ECO:0000313" key="1">
    <source>
        <dbReference type="EMBL" id="RON14439.1"/>
    </source>
</evidence>
<gene>
    <name evidence="1" type="ORF">BK662_17825</name>
</gene>
<evidence type="ECO:0000313" key="2">
    <source>
        <dbReference type="Proteomes" id="UP000284002"/>
    </source>
</evidence>
<accession>A0A423HMM3</accession>